<dbReference type="CDD" id="cd22274">
    <property type="entry name" value="DPBB_EXPA_N"/>
    <property type="match status" value="1"/>
</dbReference>
<dbReference type="GO" id="GO:0071555">
    <property type="term" value="P:cell wall organization"/>
    <property type="evidence" value="ECO:0007669"/>
    <property type="project" value="UniProtKB-KW"/>
</dbReference>
<proteinExistence type="inferred from homology"/>
<dbReference type="GO" id="GO:0016020">
    <property type="term" value="C:membrane"/>
    <property type="evidence" value="ECO:0007669"/>
    <property type="project" value="UniProtKB-SubCell"/>
</dbReference>
<dbReference type="PRINTS" id="PR01225">
    <property type="entry name" value="EXPANSNFAMLY"/>
</dbReference>
<dbReference type="Pfam" id="PF03330">
    <property type="entry name" value="DPBB_1"/>
    <property type="match status" value="1"/>
</dbReference>
<dbReference type="Gene3D" id="2.40.40.10">
    <property type="entry name" value="RlpA-like domain"/>
    <property type="match status" value="1"/>
</dbReference>
<evidence type="ECO:0000256" key="3">
    <source>
        <dbReference type="ARBA" id="ARBA00022525"/>
    </source>
</evidence>
<dbReference type="InterPro" id="IPR036749">
    <property type="entry name" value="Expansin_CBD_sf"/>
</dbReference>
<evidence type="ECO:0000256" key="7">
    <source>
        <dbReference type="SAM" id="Phobius"/>
    </source>
</evidence>
<dbReference type="InterPro" id="IPR007112">
    <property type="entry name" value="Expansin/allergen_DPBB_dom"/>
</dbReference>
<evidence type="ECO:0000256" key="1">
    <source>
        <dbReference type="ARBA" id="ARBA00005392"/>
    </source>
</evidence>
<keyword evidence="2 6" id="KW-0134">Cell wall</keyword>
<evidence type="ECO:0000256" key="2">
    <source>
        <dbReference type="ARBA" id="ARBA00022512"/>
    </source>
</evidence>
<feature type="domain" description="Expansin-like CBD" evidence="9">
    <location>
        <begin position="226"/>
        <end position="305"/>
    </location>
</feature>
<dbReference type="InterPro" id="IPR036908">
    <property type="entry name" value="RlpA-like_sf"/>
</dbReference>
<organism evidence="10 11">
    <name type="scientific">Riccia fluitans</name>
    <dbReference type="NCBI Taxonomy" id="41844"/>
    <lineage>
        <taxon>Eukaryota</taxon>
        <taxon>Viridiplantae</taxon>
        <taxon>Streptophyta</taxon>
        <taxon>Embryophyta</taxon>
        <taxon>Marchantiophyta</taxon>
        <taxon>Marchantiopsida</taxon>
        <taxon>Marchantiidae</taxon>
        <taxon>Marchantiales</taxon>
        <taxon>Ricciaceae</taxon>
        <taxon>Riccia</taxon>
    </lineage>
</organism>
<evidence type="ECO:0000256" key="4">
    <source>
        <dbReference type="ARBA" id="ARBA00022729"/>
    </source>
</evidence>
<dbReference type="Gene3D" id="2.60.40.760">
    <property type="entry name" value="Expansin, cellulose-binding-like domain"/>
    <property type="match status" value="1"/>
</dbReference>
<keyword evidence="6" id="KW-0961">Cell wall biogenesis/degradation</keyword>
<protein>
    <recommendedName>
        <fullName evidence="6">Expansin</fullName>
    </recommendedName>
</protein>
<sequence length="309" mass="33873">MTFTWSKNTEEDELLHAPLPCASATESEPLQLRVQILPFCRALMERTSTSFRSMSSALLTIVMLLIFASAPAAAGDDFANIEWTDSHASFYGGNNDSAITGGACGYGSLQEKGYGIETAALSSTLFNNGLICGACFEIKCRMEDTRWCYSNAGSIKVTATNLCPVNSAKSADDGGWCNPPRTHFALPVPMFTRLAQYAGGIIPIQYRRVACFKSGGIRFLVNGNPWFNLVLVYNVAGGGNVMNMQMRGIETTFLTMRRNWGQNWELQQKLQGQSLSFRVTLGNGRVLLASNVAPTNWQFGQTFEDANNF</sequence>
<keyword evidence="7" id="KW-0812">Transmembrane</keyword>
<evidence type="ECO:0000259" key="9">
    <source>
        <dbReference type="PROSITE" id="PS50843"/>
    </source>
</evidence>
<dbReference type="PROSITE" id="PS50842">
    <property type="entry name" value="EXPANSIN_EG45"/>
    <property type="match status" value="1"/>
</dbReference>
<dbReference type="PROSITE" id="PS50843">
    <property type="entry name" value="EXPANSIN_CBD"/>
    <property type="match status" value="1"/>
</dbReference>
<keyword evidence="5 7" id="KW-0472">Membrane</keyword>
<dbReference type="EMBL" id="JBHFFA010000003">
    <property type="protein sequence ID" value="KAL2633810.1"/>
    <property type="molecule type" value="Genomic_DNA"/>
</dbReference>
<comment type="subcellular location">
    <subcellularLocation>
        <location evidence="6">Secreted</location>
        <location evidence="6">Cell wall</location>
    </subcellularLocation>
    <subcellularLocation>
        <location evidence="6">Membrane</location>
        <topology evidence="6">Peripheral membrane protein</topology>
    </subcellularLocation>
</comment>
<keyword evidence="7" id="KW-1133">Transmembrane helix</keyword>
<comment type="similarity">
    <text evidence="1 6">Belongs to the expansin family. Expansin A subfamily.</text>
</comment>
<name>A0ABD1YT12_9MARC</name>
<dbReference type="InterPro" id="IPR007117">
    <property type="entry name" value="Expansin_CBD"/>
</dbReference>
<dbReference type="SUPFAM" id="SSF50685">
    <property type="entry name" value="Barwin-like endoglucanases"/>
    <property type="match status" value="1"/>
</dbReference>
<dbReference type="PANTHER" id="PTHR31867">
    <property type="entry name" value="EXPANSIN-A15"/>
    <property type="match status" value="1"/>
</dbReference>
<evidence type="ECO:0000313" key="11">
    <source>
        <dbReference type="Proteomes" id="UP001605036"/>
    </source>
</evidence>
<dbReference type="InterPro" id="IPR009009">
    <property type="entry name" value="RlpA-like_DPBB"/>
</dbReference>
<dbReference type="Pfam" id="PF01357">
    <property type="entry name" value="Expansin_C"/>
    <property type="match status" value="1"/>
</dbReference>
<keyword evidence="4" id="KW-0732">Signal</keyword>
<evidence type="ECO:0000256" key="5">
    <source>
        <dbReference type="ARBA" id="ARBA00023136"/>
    </source>
</evidence>
<dbReference type="InterPro" id="IPR002963">
    <property type="entry name" value="Expansin"/>
</dbReference>
<dbReference type="SUPFAM" id="SSF49590">
    <property type="entry name" value="PHL pollen allergen"/>
    <property type="match status" value="1"/>
</dbReference>
<dbReference type="SMART" id="SM00837">
    <property type="entry name" value="DPBB_1"/>
    <property type="match status" value="1"/>
</dbReference>
<evidence type="ECO:0000256" key="6">
    <source>
        <dbReference type="RuleBase" id="RU365023"/>
    </source>
</evidence>
<dbReference type="InterPro" id="IPR007118">
    <property type="entry name" value="Expan_Lol_pI"/>
</dbReference>
<keyword evidence="11" id="KW-1185">Reference proteome</keyword>
<gene>
    <name evidence="10" type="ORF">R1flu_005289</name>
</gene>
<dbReference type="Proteomes" id="UP001605036">
    <property type="component" value="Unassembled WGS sequence"/>
</dbReference>
<accession>A0ABD1YT12</accession>
<evidence type="ECO:0000259" key="8">
    <source>
        <dbReference type="PROSITE" id="PS50842"/>
    </source>
</evidence>
<dbReference type="AlphaFoldDB" id="A0ABD1YT12"/>
<evidence type="ECO:0000313" key="10">
    <source>
        <dbReference type="EMBL" id="KAL2633810.1"/>
    </source>
</evidence>
<comment type="function">
    <text evidence="6">Causes loosening and extension of plant cell walls by disrupting non-covalent bonding between cellulose microfibrils and matrix glucans. No enzymatic activity has been found.</text>
</comment>
<feature type="domain" description="Expansin-like EG45" evidence="8">
    <location>
        <begin position="101"/>
        <end position="216"/>
    </location>
</feature>
<keyword evidence="3 6" id="KW-0964">Secreted</keyword>
<reference evidence="10 11" key="1">
    <citation type="submission" date="2024-09" db="EMBL/GenBank/DDBJ databases">
        <title>Chromosome-scale assembly of Riccia fluitans.</title>
        <authorList>
            <person name="Paukszto L."/>
            <person name="Sawicki J."/>
            <person name="Karawczyk K."/>
            <person name="Piernik-Szablinska J."/>
            <person name="Szczecinska M."/>
            <person name="Mazdziarz M."/>
        </authorList>
    </citation>
    <scope>NUCLEOTIDE SEQUENCE [LARGE SCALE GENOMIC DNA]</scope>
    <source>
        <strain evidence="10">Rf_01</strain>
        <tissue evidence="10">Aerial parts of the thallus</tissue>
    </source>
</reference>
<dbReference type="PRINTS" id="PR01226">
    <property type="entry name" value="EXPANSIN"/>
</dbReference>
<comment type="caution">
    <text evidence="10">The sequence shown here is derived from an EMBL/GenBank/DDBJ whole genome shotgun (WGS) entry which is preliminary data.</text>
</comment>
<feature type="transmembrane region" description="Helical" evidence="7">
    <location>
        <begin position="54"/>
        <end position="74"/>
    </location>
</feature>